<dbReference type="InterPro" id="IPR050250">
    <property type="entry name" value="Macrolide_Exporter_MacB"/>
</dbReference>
<reference evidence="9" key="1">
    <citation type="journal article" date="2014" name="Front. Microbiol.">
        <title>High frequency of phylogenetically diverse reductive dehalogenase-homologous genes in deep subseafloor sedimentary metagenomes.</title>
        <authorList>
            <person name="Kawai M."/>
            <person name="Futagami T."/>
            <person name="Toyoda A."/>
            <person name="Takaki Y."/>
            <person name="Nishi S."/>
            <person name="Hori S."/>
            <person name="Arai W."/>
            <person name="Tsubouchi T."/>
            <person name="Morono Y."/>
            <person name="Uchiyama I."/>
            <person name="Ito T."/>
            <person name="Fujiyama A."/>
            <person name="Inagaki F."/>
            <person name="Takami H."/>
        </authorList>
    </citation>
    <scope>NUCLEOTIDE SEQUENCE</scope>
    <source>
        <strain evidence="9">Expedition CK06-06</strain>
    </source>
</reference>
<accession>X0VVJ0</accession>
<evidence type="ECO:0000256" key="3">
    <source>
        <dbReference type="ARBA" id="ARBA00022692"/>
    </source>
</evidence>
<sequence length="237" mass="26328">SVSVGDKIEINDIKVKVIGFYEEIGSPTDDAQIYLSLEGYKEIFEEENYFFLLLRAAPDQDATVLADKIKERFRKYKGQKKGEEDFFVQTFEEIMETYTSVMNILVGILVLIALISVFVAAVNIMNTMYTSILERTREIGVMKSIGAKNRFILFMFVTESGVLGLVGGIIGIILGYGIAKFGEAIARFYGLGMLRPGFPLWLIIGCLLFAFIVGAGSGLLPSLQASKLKPVDALRYE</sequence>
<proteinExistence type="inferred from homology"/>
<gene>
    <name evidence="9" type="ORF">S01H1_46012</name>
</gene>
<dbReference type="Pfam" id="PF02687">
    <property type="entry name" value="FtsX"/>
    <property type="match status" value="1"/>
</dbReference>
<comment type="subcellular location">
    <subcellularLocation>
        <location evidence="1">Cell membrane</location>
        <topology evidence="1">Multi-pass membrane protein</topology>
    </subcellularLocation>
</comment>
<dbReference type="EMBL" id="BARS01029440">
    <property type="protein sequence ID" value="GAG04536.1"/>
    <property type="molecule type" value="Genomic_DNA"/>
</dbReference>
<evidence type="ECO:0000256" key="4">
    <source>
        <dbReference type="ARBA" id="ARBA00022989"/>
    </source>
</evidence>
<feature type="domain" description="ABC3 transporter permease C-terminal" evidence="8">
    <location>
        <begin position="111"/>
        <end position="230"/>
    </location>
</feature>
<keyword evidence="4 7" id="KW-1133">Transmembrane helix</keyword>
<feature type="transmembrane region" description="Helical" evidence="7">
    <location>
        <begin position="151"/>
        <end position="178"/>
    </location>
</feature>
<comment type="similarity">
    <text evidence="6">Belongs to the ABC-4 integral membrane protein family.</text>
</comment>
<organism evidence="9">
    <name type="scientific">marine sediment metagenome</name>
    <dbReference type="NCBI Taxonomy" id="412755"/>
    <lineage>
        <taxon>unclassified sequences</taxon>
        <taxon>metagenomes</taxon>
        <taxon>ecological metagenomes</taxon>
    </lineage>
</organism>
<dbReference type="AlphaFoldDB" id="X0VVJ0"/>
<evidence type="ECO:0000259" key="8">
    <source>
        <dbReference type="Pfam" id="PF02687"/>
    </source>
</evidence>
<comment type="caution">
    <text evidence="9">The sequence shown here is derived from an EMBL/GenBank/DDBJ whole genome shotgun (WGS) entry which is preliminary data.</text>
</comment>
<evidence type="ECO:0000256" key="5">
    <source>
        <dbReference type="ARBA" id="ARBA00023136"/>
    </source>
</evidence>
<evidence type="ECO:0000256" key="6">
    <source>
        <dbReference type="ARBA" id="ARBA00038076"/>
    </source>
</evidence>
<dbReference type="GO" id="GO:0005886">
    <property type="term" value="C:plasma membrane"/>
    <property type="evidence" value="ECO:0007669"/>
    <property type="project" value="UniProtKB-SubCell"/>
</dbReference>
<keyword evidence="3 7" id="KW-0812">Transmembrane</keyword>
<keyword evidence="5 7" id="KW-0472">Membrane</keyword>
<dbReference type="PANTHER" id="PTHR30572">
    <property type="entry name" value="MEMBRANE COMPONENT OF TRANSPORTER-RELATED"/>
    <property type="match status" value="1"/>
</dbReference>
<feature type="transmembrane region" description="Helical" evidence="7">
    <location>
        <begin position="104"/>
        <end position="130"/>
    </location>
</feature>
<protein>
    <recommendedName>
        <fullName evidence="8">ABC3 transporter permease C-terminal domain-containing protein</fullName>
    </recommendedName>
</protein>
<name>X0VVJ0_9ZZZZ</name>
<dbReference type="GO" id="GO:0022857">
    <property type="term" value="F:transmembrane transporter activity"/>
    <property type="evidence" value="ECO:0007669"/>
    <property type="project" value="TreeGrafter"/>
</dbReference>
<evidence type="ECO:0000256" key="1">
    <source>
        <dbReference type="ARBA" id="ARBA00004651"/>
    </source>
</evidence>
<evidence type="ECO:0000256" key="7">
    <source>
        <dbReference type="SAM" id="Phobius"/>
    </source>
</evidence>
<feature type="non-terminal residue" evidence="9">
    <location>
        <position position="1"/>
    </location>
</feature>
<keyword evidence="2" id="KW-1003">Cell membrane</keyword>
<evidence type="ECO:0000313" key="9">
    <source>
        <dbReference type="EMBL" id="GAG04536.1"/>
    </source>
</evidence>
<dbReference type="InterPro" id="IPR003838">
    <property type="entry name" value="ABC3_permease_C"/>
</dbReference>
<feature type="transmembrane region" description="Helical" evidence="7">
    <location>
        <begin position="198"/>
        <end position="220"/>
    </location>
</feature>
<evidence type="ECO:0000256" key="2">
    <source>
        <dbReference type="ARBA" id="ARBA00022475"/>
    </source>
</evidence>
<dbReference type="PANTHER" id="PTHR30572:SF4">
    <property type="entry name" value="ABC TRANSPORTER PERMEASE YTRF"/>
    <property type="match status" value="1"/>
</dbReference>